<evidence type="ECO:0000313" key="6">
    <source>
        <dbReference type="Proteomes" id="UP001479436"/>
    </source>
</evidence>
<evidence type="ECO:0000256" key="3">
    <source>
        <dbReference type="ARBA" id="ARBA00022677"/>
    </source>
</evidence>
<dbReference type="PANTHER" id="PTHR13390">
    <property type="entry name" value="LIPASE"/>
    <property type="match status" value="1"/>
</dbReference>
<keyword evidence="6" id="KW-1185">Reference proteome</keyword>
<dbReference type="SUPFAM" id="SSF53474">
    <property type="entry name" value="alpha/beta-Hydrolases"/>
    <property type="match status" value="1"/>
</dbReference>
<comment type="caution">
    <text evidence="5">The sequence shown here is derived from an EMBL/GenBank/DDBJ whole genome shotgun (WGS) entry which is preliminary data.</text>
</comment>
<proteinExistence type="inferred from homology"/>
<keyword evidence="4" id="KW-0378">Hydrolase</keyword>
<comment type="similarity">
    <text evidence="2">Belongs to the AB hydrolase superfamily. LDAH family.</text>
</comment>
<name>A0ABR2WMC1_9FUNG</name>
<evidence type="ECO:0000313" key="5">
    <source>
        <dbReference type="EMBL" id="KAK9762647.1"/>
    </source>
</evidence>
<evidence type="ECO:0000256" key="1">
    <source>
        <dbReference type="ARBA" id="ARBA00004502"/>
    </source>
</evidence>
<dbReference type="InterPro" id="IPR019363">
    <property type="entry name" value="LDAH"/>
</dbReference>
<evidence type="ECO:0000256" key="2">
    <source>
        <dbReference type="ARBA" id="ARBA00008300"/>
    </source>
</evidence>
<evidence type="ECO:0008006" key="7">
    <source>
        <dbReference type="Google" id="ProtNLM"/>
    </source>
</evidence>
<keyword evidence="3" id="KW-0551">Lipid droplet</keyword>
<dbReference type="PANTHER" id="PTHR13390:SF0">
    <property type="entry name" value="LIPID DROPLET-ASSOCIATED HYDROLASE"/>
    <property type="match status" value="1"/>
</dbReference>
<dbReference type="Gene3D" id="3.40.50.1820">
    <property type="entry name" value="alpha/beta hydrolase"/>
    <property type="match status" value="1"/>
</dbReference>
<dbReference type="Pfam" id="PF10230">
    <property type="entry name" value="LIDHydrolase"/>
    <property type="match status" value="1"/>
</dbReference>
<comment type="subcellular location">
    <subcellularLocation>
        <location evidence="1">Lipid droplet</location>
    </subcellularLocation>
</comment>
<dbReference type="EMBL" id="JASJQH010000882">
    <property type="protein sequence ID" value="KAK9762647.1"/>
    <property type="molecule type" value="Genomic_DNA"/>
</dbReference>
<sequence>MTLLKELELPLKATWKIQDNGTEIIWWPARSTKEQKTVLFMVPGNPGVIEFYTPFLNTIYTELNEEIEIVGASHLGHSKGEHDTTLGKVYSLDEQILHKVECLDILHRSYPKNTRFILVGHSIGAFICEKIFKARPNMNIIKVFSLFPTIEHIADTPRGKQMMPLFRPAVRNISSVLAQILGTIYKPALAFVIKLLTGQPHWGADLTARKFINFNSVNNSLFLAGQEMDVVKELNDEFYSYNLDYFVFYYGTIDGWVPVERYLSLKDKLPEANAYLCQDKIPHEFVFEFPKIMGVKVGAWILELEKL</sequence>
<organism evidence="5 6">
    <name type="scientific">Basidiobolus ranarum</name>
    <dbReference type="NCBI Taxonomy" id="34480"/>
    <lineage>
        <taxon>Eukaryota</taxon>
        <taxon>Fungi</taxon>
        <taxon>Fungi incertae sedis</taxon>
        <taxon>Zoopagomycota</taxon>
        <taxon>Entomophthoromycotina</taxon>
        <taxon>Basidiobolomycetes</taxon>
        <taxon>Basidiobolales</taxon>
        <taxon>Basidiobolaceae</taxon>
        <taxon>Basidiobolus</taxon>
    </lineage>
</organism>
<reference evidence="5 6" key="1">
    <citation type="submission" date="2023-04" db="EMBL/GenBank/DDBJ databases">
        <title>Genome of Basidiobolus ranarum AG-B5.</title>
        <authorList>
            <person name="Stajich J.E."/>
            <person name="Carter-House D."/>
            <person name="Gryganskyi A."/>
        </authorList>
    </citation>
    <scope>NUCLEOTIDE SEQUENCE [LARGE SCALE GENOMIC DNA]</scope>
    <source>
        <strain evidence="5 6">AG-B5</strain>
    </source>
</reference>
<accession>A0ABR2WMC1</accession>
<evidence type="ECO:0000256" key="4">
    <source>
        <dbReference type="ARBA" id="ARBA00022801"/>
    </source>
</evidence>
<gene>
    <name evidence="5" type="ORF">K7432_011427</name>
</gene>
<protein>
    <recommendedName>
        <fullName evidence="7">Lipid droplet-associated hydrolase</fullName>
    </recommendedName>
</protein>
<dbReference type="InterPro" id="IPR029058">
    <property type="entry name" value="AB_hydrolase_fold"/>
</dbReference>
<dbReference type="Proteomes" id="UP001479436">
    <property type="component" value="Unassembled WGS sequence"/>
</dbReference>